<protein>
    <submittedName>
        <fullName evidence="1">Uncharacterized protein</fullName>
    </submittedName>
</protein>
<dbReference type="EMBL" id="JBHUDJ010000001">
    <property type="protein sequence ID" value="MFD1585935.1"/>
    <property type="molecule type" value="Genomic_DNA"/>
</dbReference>
<dbReference type="InterPro" id="IPR058328">
    <property type="entry name" value="DUF8015"/>
</dbReference>
<keyword evidence="2" id="KW-1185">Reference proteome</keyword>
<dbReference type="Pfam" id="PF26047">
    <property type="entry name" value="DUF8015"/>
    <property type="match status" value="1"/>
</dbReference>
<organism evidence="1 2">
    <name type="scientific">Halorientalis brevis</name>
    <dbReference type="NCBI Taxonomy" id="1126241"/>
    <lineage>
        <taxon>Archaea</taxon>
        <taxon>Methanobacteriati</taxon>
        <taxon>Methanobacteriota</taxon>
        <taxon>Stenosarchaea group</taxon>
        <taxon>Halobacteria</taxon>
        <taxon>Halobacteriales</taxon>
        <taxon>Haloarculaceae</taxon>
        <taxon>Halorientalis</taxon>
    </lineage>
</organism>
<sequence length="76" mass="8008">MEATISDTRLDRVSEPDLVLSVIPGPLIVAVVIWFFVGVPLTLALAVGSLPASAAMGYALFYSPPVDGETSSKCER</sequence>
<dbReference type="AlphaFoldDB" id="A0ABD6C7C8"/>
<accession>A0ABD6C7C8</accession>
<comment type="caution">
    <text evidence="1">The sequence shown here is derived from an EMBL/GenBank/DDBJ whole genome shotgun (WGS) entry which is preliminary data.</text>
</comment>
<gene>
    <name evidence="1" type="ORF">ACFR9U_02995</name>
</gene>
<evidence type="ECO:0000313" key="1">
    <source>
        <dbReference type="EMBL" id="MFD1585935.1"/>
    </source>
</evidence>
<dbReference type="Proteomes" id="UP001597119">
    <property type="component" value="Unassembled WGS sequence"/>
</dbReference>
<reference evidence="1 2" key="1">
    <citation type="journal article" date="2019" name="Int. J. Syst. Evol. Microbiol.">
        <title>The Global Catalogue of Microorganisms (GCM) 10K type strain sequencing project: providing services to taxonomists for standard genome sequencing and annotation.</title>
        <authorList>
            <consortium name="The Broad Institute Genomics Platform"/>
            <consortium name="The Broad Institute Genome Sequencing Center for Infectious Disease"/>
            <person name="Wu L."/>
            <person name="Ma J."/>
        </authorList>
    </citation>
    <scope>NUCLEOTIDE SEQUENCE [LARGE SCALE GENOMIC DNA]</scope>
    <source>
        <strain evidence="1 2">CGMCC 1.12125</strain>
    </source>
</reference>
<proteinExistence type="predicted"/>
<name>A0ABD6C7C8_9EURY</name>
<dbReference type="RefSeq" id="WP_247376842.1">
    <property type="nucleotide sequence ID" value="NZ_JALLGV010000003.1"/>
</dbReference>
<evidence type="ECO:0000313" key="2">
    <source>
        <dbReference type="Proteomes" id="UP001597119"/>
    </source>
</evidence>